<dbReference type="GeneID" id="101852213"/>
<keyword evidence="2" id="KW-0813">Transport</keyword>
<evidence type="ECO:0000259" key="8">
    <source>
        <dbReference type="PROSITE" id="PS50929"/>
    </source>
</evidence>
<dbReference type="SUPFAM" id="SSF52540">
    <property type="entry name" value="P-loop containing nucleoside triphosphate hydrolases"/>
    <property type="match status" value="1"/>
</dbReference>
<feature type="transmembrane region" description="Helical" evidence="6">
    <location>
        <begin position="50"/>
        <end position="72"/>
    </location>
</feature>
<feature type="domain" description="ABC transmembrane type-1" evidence="8">
    <location>
        <begin position="53"/>
        <end position="320"/>
    </location>
</feature>
<evidence type="ECO:0000256" key="6">
    <source>
        <dbReference type="SAM" id="Phobius"/>
    </source>
</evidence>
<dbReference type="SUPFAM" id="SSF90123">
    <property type="entry name" value="ABC transporter transmembrane region"/>
    <property type="match status" value="1"/>
</dbReference>
<feature type="non-terminal residue" evidence="10">
    <location>
        <position position="1"/>
    </location>
</feature>
<evidence type="ECO:0000256" key="4">
    <source>
        <dbReference type="ARBA" id="ARBA00022989"/>
    </source>
</evidence>
<evidence type="ECO:0000256" key="2">
    <source>
        <dbReference type="ARBA" id="ARBA00022448"/>
    </source>
</evidence>
<protein>
    <submittedName>
        <fullName evidence="10">Lysosomal cobalamin transporter ABCD4</fullName>
    </submittedName>
</protein>
<dbReference type="PANTHER" id="PTHR11384:SF59">
    <property type="entry name" value="LYSOSOMAL COBALAMIN TRANSPORTER ABCD4"/>
    <property type="match status" value="1"/>
</dbReference>
<name>A0ABM1ABP6_APLCA</name>
<dbReference type="PROSITE" id="PS50929">
    <property type="entry name" value="ABC_TM1F"/>
    <property type="match status" value="1"/>
</dbReference>
<dbReference type="Pfam" id="PF00005">
    <property type="entry name" value="ABC_tran"/>
    <property type="match status" value="1"/>
</dbReference>
<feature type="domain" description="ABC transporter" evidence="7">
    <location>
        <begin position="400"/>
        <end position="620"/>
    </location>
</feature>
<dbReference type="PROSITE" id="PS50893">
    <property type="entry name" value="ABC_TRANSPORTER_2"/>
    <property type="match status" value="1"/>
</dbReference>
<evidence type="ECO:0000256" key="5">
    <source>
        <dbReference type="ARBA" id="ARBA00023136"/>
    </source>
</evidence>
<evidence type="ECO:0000256" key="3">
    <source>
        <dbReference type="ARBA" id="ARBA00022692"/>
    </source>
</evidence>
<keyword evidence="5 6" id="KW-0472">Membrane</keyword>
<reference evidence="10" key="1">
    <citation type="submission" date="2025-08" db="UniProtKB">
        <authorList>
            <consortium name="RefSeq"/>
        </authorList>
    </citation>
    <scope>IDENTIFICATION</scope>
</reference>
<keyword evidence="3 6" id="KW-0812">Transmembrane</keyword>
<comment type="similarity">
    <text evidence="1">Belongs to the ABC transporter superfamily. ABCD family. Peroxisomal fatty acyl CoA transporter (TC 3.A.1.203) subfamily.</text>
</comment>
<dbReference type="InterPro" id="IPR017871">
    <property type="entry name" value="ABC_transporter-like_CS"/>
</dbReference>
<keyword evidence="4 6" id="KW-1133">Transmembrane helix</keyword>
<dbReference type="Proteomes" id="UP000694888">
    <property type="component" value="Unplaced"/>
</dbReference>
<dbReference type="RefSeq" id="XP_012944644.1">
    <property type="nucleotide sequence ID" value="XM_013089190.2"/>
</dbReference>
<dbReference type="InterPro" id="IPR027417">
    <property type="entry name" value="P-loop_NTPase"/>
</dbReference>
<dbReference type="Pfam" id="PF06472">
    <property type="entry name" value="ABC_membrane_2"/>
    <property type="match status" value="1"/>
</dbReference>
<evidence type="ECO:0000313" key="9">
    <source>
        <dbReference type="Proteomes" id="UP000694888"/>
    </source>
</evidence>
<feature type="transmembrane region" description="Helical" evidence="6">
    <location>
        <begin position="200"/>
        <end position="222"/>
    </location>
</feature>
<dbReference type="InterPro" id="IPR011527">
    <property type="entry name" value="ABC1_TM_dom"/>
</dbReference>
<dbReference type="PANTHER" id="PTHR11384">
    <property type="entry name" value="ATP-BINDING CASSETTE, SUB-FAMILY D MEMBER"/>
    <property type="match status" value="1"/>
</dbReference>
<dbReference type="InterPro" id="IPR003439">
    <property type="entry name" value="ABC_transporter-like_ATP-bd"/>
</dbReference>
<evidence type="ECO:0000256" key="1">
    <source>
        <dbReference type="ARBA" id="ARBA00008575"/>
    </source>
</evidence>
<proteinExistence type="inferred from homology"/>
<accession>A0ABM1ABP6</accession>
<dbReference type="Gene3D" id="1.20.1560.10">
    <property type="entry name" value="ABC transporter type 1, transmembrane domain"/>
    <property type="match status" value="1"/>
</dbReference>
<dbReference type="Gene3D" id="3.40.50.300">
    <property type="entry name" value="P-loop containing nucleotide triphosphate hydrolases"/>
    <property type="match status" value="1"/>
</dbReference>
<evidence type="ECO:0000259" key="7">
    <source>
        <dbReference type="PROSITE" id="PS50893"/>
    </source>
</evidence>
<sequence length="620" mass="70804">HYSWGIVLKIAFGVEFDDCLCRANFNWTFFKRFWRIVCLLFPSIKKPGPLLCIFLLLLCLLEQVLIYYVGLLSGKFYKILTDKEEAEFYKQLLEGVLLILAEAFILSTKTYVASVLYITWRGSVCNALHDLYFTDILYYKLNVVDKTVDNPDQRITQDVERMCNTFSQVLIPIMITPFTTGYYLYKAWNASGYIGPASTAVFFVVFTVFNKLLMTPVVKYFYIQEKKEGDFRYKHMQMRSNAESAAFYRAGKVEKVKANKKLSTLLRTQHRLVLWEFALHCCTNSADYLGSILSYIAIAFPIFVGRYDYMEPGELAQLISTNAFVSIYLINCFTKLIDQSVQMTDVVGAAHRIGQLFEELGRLKDEQNENYSFLEATTNPRASPRNDIPVRDAGDGSTAFRFQEVSYGLPKTAKVLCRNLSFQLESGVNVLITGESGCGKTSLLRVLSGLWKSARGQISRHVPLGPTGMFYLPQKPYFTDGTLREQVIYPLQDCDVVPDDEKLHHYLSLVGLTGLLDRLGDLDVDAEWNWYDEMSPGEMQRLSFVRLFFHQPPYAILDEATSQVSQDMEELLYSTCRELGITILSIGHRSTVRQFHDMELHFDVSGSWSLTPVEGLTVNS</sequence>
<dbReference type="InterPro" id="IPR036640">
    <property type="entry name" value="ABC1_TM_sf"/>
</dbReference>
<organism evidence="9 10">
    <name type="scientific">Aplysia californica</name>
    <name type="common">California sea hare</name>
    <dbReference type="NCBI Taxonomy" id="6500"/>
    <lineage>
        <taxon>Eukaryota</taxon>
        <taxon>Metazoa</taxon>
        <taxon>Spiralia</taxon>
        <taxon>Lophotrochozoa</taxon>
        <taxon>Mollusca</taxon>
        <taxon>Gastropoda</taxon>
        <taxon>Heterobranchia</taxon>
        <taxon>Euthyneura</taxon>
        <taxon>Tectipleura</taxon>
        <taxon>Aplysiida</taxon>
        <taxon>Aplysioidea</taxon>
        <taxon>Aplysiidae</taxon>
        <taxon>Aplysia</taxon>
    </lineage>
</organism>
<feature type="transmembrane region" description="Helical" evidence="6">
    <location>
        <begin position="92"/>
        <end position="112"/>
    </location>
</feature>
<keyword evidence="9" id="KW-1185">Reference proteome</keyword>
<gene>
    <name evidence="10" type="primary">LOC101852213</name>
</gene>
<dbReference type="CDD" id="cd03223">
    <property type="entry name" value="ABCD_peroxisomal_ALDP"/>
    <property type="match status" value="1"/>
</dbReference>
<evidence type="ECO:0000313" key="10">
    <source>
        <dbReference type="RefSeq" id="XP_012944644.1"/>
    </source>
</evidence>
<dbReference type="PROSITE" id="PS00211">
    <property type="entry name" value="ABC_TRANSPORTER_1"/>
    <property type="match status" value="1"/>
</dbReference>
<dbReference type="InterPro" id="IPR050835">
    <property type="entry name" value="ABC_transporter_sub-D"/>
</dbReference>
<feature type="transmembrane region" description="Helical" evidence="6">
    <location>
        <begin position="169"/>
        <end position="188"/>
    </location>
</feature>